<gene>
    <name evidence="2" type="ORF">FY036_22570</name>
</gene>
<keyword evidence="1" id="KW-0472">Membrane</keyword>
<reference evidence="2 3" key="1">
    <citation type="submission" date="2019-08" db="EMBL/GenBank/DDBJ databases">
        <authorList>
            <person name="Seo Y.L."/>
        </authorList>
    </citation>
    <scope>NUCLEOTIDE SEQUENCE [LARGE SCALE GENOMIC DNA]</scope>
    <source>
        <strain evidence="2 3">MaA-C15</strain>
    </source>
</reference>
<sequence length="108" mass="11616">MLNRFMTIVVFIPLAIVLVALAVANRAPVAFTIDPFNPGNPGLTVSLPLFIYLFAALALGLVVGSLATWFKQARYRKLARQREADLAVAARKPDEATTAHAALPRSGV</sequence>
<dbReference type="RefSeq" id="WP_148916944.1">
    <property type="nucleotide sequence ID" value="NZ_VSZS01000068.1"/>
</dbReference>
<keyword evidence="1" id="KW-1133">Transmembrane helix</keyword>
<evidence type="ECO:0000313" key="3">
    <source>
        <dbReference type="Proteomes" id="UP000323258"/>
    </source>
</evidence>
<evidence type="ECO:0000313" key="2">
    <source>
        <dbReference type="EMBL" id="TYR29635.1"/>
    </source>
</evidence>
<keyword evidence="3" id="KW-1185">Reference proteome</keyword>
<evidence type="ECO:0000256" key="1">
    <source>
        <dbReference type="SAM" id="Phobius"/>
    </source>
</evidence>
<reference evidence="2 3" key="2">
    <citation type="submission" date="2019-09" db="EMBL/GenBank/DDBJ databases">
        <title>Mesorhizobium sp. MaA-C15 isolated from Microcystis aeruginosa.</title>
        <authorList>
            <person name="Jeong S.E."/>
            <person name="Jin H.M."/>
            <person name="Jeon C.O."/>
        </authorList>
    </citation>
    <scope>NUCLEOTIDE SEQUENCE [LARGE SCALE GENOMIC DNA]</scope>
    <source>
        <strain evidence="2 3">MaA-C15</strain>
    </source>
</reference>
<feature type="transmembrane region" description="Helical" evidence="1">
    <location>
        <begin position="50"/>
        <end position="70"/>
    </location>
</feature>
<dbReference type="EMBL" id="VSZS01000068">
    <property type="protein sequence ID" value="TYR29635.1"/>
    <property type="molecule type" value="Genomic_DNA"/>
</dbReference>
<accession>A0A5D4GQM8</accession>
<proteinExistence type="predicted"/>
<keyword evidence="1" id="KW-0812">Transmembrane</keyword>
<name>A0A5D4GQM8_9HYPH</name>
<dbReference type="Proteomes" id="UP000323258">
    <property type="component" value="Unassembled WGS sequence"/>
</dbReference>
<comment type="caution">
    <text evidence="2">The sequence shown here is derived from an EMBL/GenBank/DDBJ whole genome shotgun (WGS) entry which is preliminary data.</text>
</comment>
<organism evidence="2 3">
    <name type="scientific">Neoaquamicrobium microcysteis</name>
    <dbReference type="NCBI Taxonomy" id="2682781"/>
    <lineage>
        <taxon>Bacteria</taxon>
        <taxon>Pseudomonadati</taxon>
        <taxon>Pseudomonadota</taxon>
        <taxon>Alphaproteobacteria</taxon>
        <taxon>Hyphomicrobiales</taxon>
        <taxon>Phyllobacteriaceae</taxon>
        <taxon>Neoaquamicrobium</taxon>
    </lineage>
</organism>
<dbReference type="OrthoDB" id="7868067at2"/>
<protein>
    <submittedName>
        <fullName evidence="2">DUF1049 domain-containing protein</fullName>
    </submittedName>
</protein>
<dbReference type="AlphaFoldDB" id="A0A5D4GQM8"/>